<evidence type="ECO:0000256" key="2">
    <source>
        <dbReference type="SAM" id="MobiDB-lite"/>
    </source>
</evidence>
<protein>
    <submittedName>
        <fullName evidence="3">Uncharacterized protein</fullName>
    </submittedName>
</protein>
<feature type="region of interest" description="Disordered" evidence="2">
    <location>
        <begin position="28"/>
        <end position="59"/>
    </location>
</feature>
<comment type="caution">
    <text evidence="3">The sequence shown here is derived from an EMBL/GenBank/DDBJ whole genome shotgun (WGS) entry which is preliminary data.</text>
</comment>
<feature type="compositionally biased region" description="Polar residues" evidence="2">
    <location>
        <begin position="889"/>
        <end position="901"/>
    </location>
</feature>
<feature type="coiled-coil region" evidence="1">
    <location>
        <begin position="309"/>
        <end position="403"/>
    </location>
</feature>
<feature type="coiled-coil region" evidence="1">
    <location>
        <begin position="441"/>
        <end position="486"/>
    </location>
</feature>
<feature type="region of interest" description="Disordered" evidence="2">
    <location>
        <begin position="192"/>
        <end position="212"/>
    </location>
</feature>
<proteinExistence type="predicted"/>
<sequence>MAGMINQYNQQQRAALEKQRMKYRKHIKSLERDLAKSEDRNAHYHAKSEAKSKELKELQTASDEMADKIRELEFKLEASEIQPRQLSDKIRELEKRLEESECRNVLLADKIHELKTHYNKAITEQQDLYTRTKDLDRRIELLEKQLEEKDNEVAQQKDTIRVLSEKAHDLEASSTGFQALTAQNEEILQKISDQGSQTDKHEKESAKETHDKLDSISTRLDAIAKSFSTHPELITVMQETQTRASESITAKLNAIEESGVLVNKNTSQLSMELGTHMSKVWQRLDSQIETLTQQLAQRAEENGMLSALCKEKDAAYERLEQELEDLQNTSAEQIEDINALQERNQENQLAMDATREESRKHLQEILQRLQASEKEVKKFELEVMSKEDNIAKLGEMLKGKEEEYATRLQNLSAEIVKLGQLLGEKDRAAQEAVKKAVQLSLQEFKSRMEEAGAQAKKLVEEKQGQIKSLEVQLEELKKSLDNKEQNERHDACTMNSMRQALCAAEAKEKVSTEKLAVQCAKYDELEIQIRDRMNTVNTELEAAKRRVAEYKGELEAAKRRAAKFEDESHHHRARAQALFSSVREWARDEGLAAESFDQICDVNKTPEDLATGLSQALARMLLSQRSQVAHRGQGDDLLLNGNESQFNSANMGHPVLLSPDGSISAAHPELSGSQEDDVPALTKLPRRVVVRSPANDPDEPIPPSVSEEKARRRDGQQPKSIMKAGVARADQIGSVTIQDDNIEEASKDGSLHRSLADHSSSSSPGPLVNDIAPKASTPPGLIVQPTATTPKPELSGQNKRKRGDEPGPDIFLSRVRKPRASQMTEDIETETLAQLEEIVGSKRRAAKKRVTRTYGTQKPPESPPDNEGQQNILPTLQSEVRPQTRHLTAHQQTQGPSQPSEAQELPRTGDDSTGTQLSNNIAMEKPASSVRHPPLRRNLRRR</sequence>
<dbReference type="EMBL" id="MU864955">
    <property type="protein sequence ID" value="KAK4463842.1"/>
    <property type="molecule type" value="Genomic_DNA"/>
</dbReference>
<feature type="compositionally biased region" description="Basic and acidic residues" evidence="2">
    <location>
        <begin position="28"/>
        <end position="57"/>
    </location>
</feature>
<evidence type="ECO:0000313" key="4">
    <source>
        <dbReference type="Proteomes" id="UP001321749"/>
    </source>
</evidence>
<feature type="compositionally biased region" description="Basic residues" evidence="2">
    <location>
        <begin position="933"/>
        <end position="942"/>
    </location>
</feature>
<feature type="compositionally biased region" description="Basic and acidic residues" evidence="2">
    <location>
        <begin position="198"/>
        <end position="212"/>
    </location>
</feature>
<feature type="coiled-coil region" evidence="1">
    <location>
        <begin position="533"/>
        <end position="574"/>
    </location>
</feature>
<reference evidence="3" key="2">
    <citation type="submission" date="2023-06" db="EMBL/GenBank/DDBJ databases">
        <authorList>
            <consortium name="Lawrence Berkeley National Laboratory"/>
            <person name="Mondo S.J."/>
            <person name="Hensen N."/>
            <person name="Bonometti L."/>
            <person name="Westerberg I."/>
            <person name="Brannstrom I.O."/>
            <person name="Guillou S."/>
            <person name="Cros-Aarteil S."/>
            <person name="Calhoun S."/>
            <person name="Haridas S."/>
            <person name="Kuo A."/>
            <person name="Pangilinan J."/>
            <person name="Riley R."/>
            <person name="Labutti K."/>
            <person name="Andreopoulos B."/>
            <person name="Lipzen A."/>
            <person name="Chen C."/>
            <person name="Yanf M."/>
            <person name="Daum C."/>
            <person name="Ng V."/>
            <person name="Clum A."/>
            <person name="Steindorff A."/>
            <person name="Ohm R."/>
            <person name="Martin F."/>
            <person name="Silar P."/>
            <person name="Natvig D."/>
            <person name="Lalanne C."/>
            <person name="Gautier V."/>
            <person name="Ament-Velasquez S.L."/>
            <person name="Kruys A."/>
            <person name="Hutchinson M.I."/>
            <person name="Powell A.J."/>
            <person name="Barry K."/>
            <person name="Miller A.N."/>
            <person name="Grigoriev I.V."/>
            <person name="Debuchy R."/>
            <person name="Gladieux P."/>
            <person name="Thoren M.H."/>
            <person name="Johannesson H."/>
        </authorList>
    </citation>
    <scope>NUCLEOTIDE SEQUENCE</scope>
    <source>
        <strain evidence="3">PSN324</strain>
    </source>
</reference>
<accession>A0AAV9HSQ2</accession>
<feature type="compositionally biased region" description="Basic residues" evidence="2">
    <location>
        <begin position="841"/>
        <end position="851"/>
    </location>
</feature>
<organism evidence="3 4">
    <name type="scientific">Cladorrhinum samala</name>
    <dbReference type="NCBI Taxonomy" id="585594"/>
    <lineage>
        <taxon>Eukaryota</taxon>
        <taxon>Fungi</taxon>
        <taxon>Dikarya</taxon>
        <taxon>Ascomycota</taxon>
        <taxon>Pezizomycotina</taxon>
        <taxon>Sordariomycetes</taxon>
        <taxon>Sordariomycetidae</taxon>
        <taxon>Sordariales</taxon>
        <taxon>Podosporaceae</taxon>
        <taxon>Cladorrhinum</taxon>
    </lineage>
</organism>
<keyword evidence="4" id="KW-1185">Reference proteome</keyword>
<reference evidence="3" key="1">
    <citation type="journal article" date="2023" name="Mol. Phylogenet. Evol.">
        <title>Genome-scale phylogeny and comparative genomics of the fungal order Sordariales.</title>
        <authorList>
            <person name="Hensen N."/>
            <person name="Bonometti L."/>
            <person name="Westerberg I."/>
            <person name="Brannstrom I.O."/>
            <person name="Guillou S."/>
            <person name="Cros-Aarteil S."/>
            <person name="Calhoun S."/>
            <person name="Haridas S."/>
            <person name="Kuo A."/>
            <person name="Mondo S."/>
            <person name="Pangilinan J."/>
            <person name="Riley R."/>
            <person name="LaButti K."/>
            <person name="Andreopoulos B."/>
            <person name="Lipzen A."/>
            <person name="Chen C."/>
            <person name="Yan M."/>
            <person name="Daum C."/>
            <person name="Ng V."/>
            <person name="Clum A."/>
            <person name="Steindorff A."/>
            <person name="Ohm R.A."/>
            <person name="Martin F."/>
            <person name="Silar P."/>
            <person name="Natvig D.O."/>
            <person name="Lalanne C."/>
            <person name="Gautier V."/>
            <person name="Ament-Velasquez S.L."/>
            <person name="Kruys A."/>
            <person name="Hutchinson M.I."/>
            <person name="Powell A.J."/>
            <person name="Barry K."/>
            <person name="Miller A.N."/>
            <person name="Grigoriev I.V."/>
            <person name="Debuchy R."/>
            <person name="Gladieux P."/>
            <person name="Hiltunen Thoren M."/>
            <person name="Johannesson H."/>
        </authorList>
    </citation>
    <scope>NUCLEOTIDE SEQUENCE</scope>
    <source>
        <strain evidence="3">PSN324</strain>
    </source>
</reference>
<feature type="compositionally biased region" description="Polar residues" evidence="2">
    <location>
        <begin position="911"/>
        <end position="921"/>
    </location>
</feature>
<dbReference type="AlphaFoldDB" id="A0AAV9HSQ2"/>
<feature type="compositionally biased region" description="Polar residues" evidence="2">
    <location>
        <begin position="867"/>
        <end position="882"/>
    </location>
</feature>
<dbReference type="Proteomes" id="UP001321749">
    <property type="component" value="Unassembled WGS sequence"/>
</dbReference>
<keyword evidence="1" id="KW-0175">Coiled coil</keyword>
<name>A0AAV9HSQ2_9PEZI</name>
<evidence type="ECO:0000313" key="3">
    <source>
        <dbReference type="EMBL" id="KAK4463842.1"/>
    </source>
</evidence>
<gene>
    <name evidence="3" type="ORF">QBC42DRAFT_322826</name>
</gene>
<feature type="region of interest" description="Disordered" evidence="2">
    <location>
        <begin position="650"/>
        <end position="942"/>
    </location>
</feature>
<dbReference type="SUPFAM" id="SSF57997">
    <property type="entry name" value="Tropomyosin"/>
    <property type="match status" value="1"/>
</dbReference>
<feature type="compositionally biased region" description="Basic and acidic residues" evidence="2">
    <location>
        <begin position="706"/>
        <end position="716"/>
    </location>
</feature>
<feature type="compositionally biased region" description="Basic and acidic residues" evidence="2">
    <location>
        <begin position="744"/>
        <end position="756"/>
    </location>
</feature>
<evidence type="ECO:0000256" key="1">
    <source>
        <dbReference type="SAM" id="Coils"/>
    </source>
</evidence>